<dbReference type="InterPro" id="IPR014284">
    <property type="entry name" value="RNA_pol_sigma-70_dom"/>
</dbReference>
<dbReference type="Pfam" id="PF04545">
    <property type="entry name" value="Sigma70_r4"/>
    <property type="match status" value="1"/>
</dbReference>
<evidence type="ECO:0000259" key="8">
    <source>
        <dbReference type="Pfam" id="PF04545"/>
    </source>
</evidence>
<reference evidence="10" key="1">
    <citation type="submission" date="2016-04" db="EMBL/GenBank/DDBJ databases">
        <authorList>
            <person name="Chen L."/>
            <person name="Zhuang W."/>
            <person name="Wang G."/>
        </authorList>
    </citation>
    <scope>NUCLEOTIDE SEQUENCE [LARGE SCALE GENOMIC DNA]</scope>
    <source>
        <strain evidence="10">208</strain>
    </source>
</reference>
<dbReference type="NCBIfam" id="TIGR02937">
    <property type="entry name" value="sigma70-ECF"/>
    <property type="match status" value="1"/>
</dbReference>
<protein>
    <recommendedName>
        <fullName evidence="11">RNA polymerase sigma factor 70 region 4 type 2 domain-containing protein</fullName>
    </recommendedName>
</protein>
<dbReference type="OrthoDB" id="1093111at2"/>
<dbReference type="EMBL" id="LWBP01000178">
    <property type="protein sequence ID" value="OQP59380.1"/>
    <property type="molecule type" value="Genomic_DNA"/>
</dbReference>
<dbReference type="STRING" id="550983.A4R26_21425"/>
<accession>A0A1V9FM13</accession>
<dbReference type="SUPFAM" id="SSF88946">
    <property type="entry name" value="Sigma2 domain of RNA polymerase sigma factors"/>
    <property type="match status" value="1"/>
</dbReference>
<feature type="transmembrane region" description="Helical" evidence="6">
    <location>
        <begin position="179"/>
        <end position="196"/>
    </location>
</feature>
<evidence type="ECO:0000313" key="9">
    <source>
        <dbReference type="EMBL" id="OQP59380.1"/>
    </source>
</evidence>
<dbReference type="Gene3D" id="1.10.10.10">
    <property type="entry name" value="Winged helix-like DNA-binding domain superfamily/Winged helix DNA-binding domain"/>
    <property type="match status" value="1"/>
</dbReference>
<keyword evidence="6" id="KW-1133">Transmembrane helix</keyword>
<dbReference type="CDD" id="cd06171">
    <property type="entry name" value="Sigma70_r4"/>
    <property type="match status" value="1"/>
</dbReference>
<keyword evidence="3" id="KW-0731">Sigma factor</keyword>
<dbReference type="Gene3D" id="1.10.1740.10">
    <property type="match status" value="1"/>
</dbReference>
<dbReference type="InterPro" id="IPR013325">
    <property type="entry name" value="RNA_pol_sigma_r2"/>
</dbReference>
<keyword evidence="6" id="KW-0472">Membrane</keyword>
<evidence type="ECO:0008006" key="11">
    <source>
        <dbReference type="Google" id="ProtNLM"/>
    </source>
</evidence>
<gene>
    <name evidence="9" type="ORF">A4R26_21425</name>
</gene>
<comment type="similarity">
    <text evidence="1">Belongs to the sigma-70 factor family. ECF subfamily.</text>
</comment>
<dbReference type="GO" id="GO:0016987">
    <property type="term" value="F:sigma factor activity"/>
    <property type="evidence" value="ECO:0007669"/>
    <property type="project" value="UniProtKB-KW"/>
</dbReference>
<dbReference type="SUPFAM" id="SSF88659">
    <property type="entry name" value="Sigma3 and sigma4 domains of RNA polymerase sigma factors"/>
    <property type="match status" value="1"/>
</dbReference>
<evidence type="ECO:0000256" key="1">
    <source>
        <dbReference type="ARBA" id="ARBA00010641"/>
    </source>
</evidence>
<evidence type="ECO:0000256" key="6">
    <source>
        <dbReference type="SAM" id="Phobius"/>
    </source>
</evidence>
<evidence type="ECO:0000256" key="2">
    <source>
        <dbReference type="ARBA" id="ARBA00023015"/>
    </source>
</evidence>
<dbReference type="InterPro" id="IPR013324">
    <property type="entry name" value="RNA_pol_sigma_r3/r4-like"/>
</dbReference>
<evidence type="ECO:0000313" key="10">
    <source>
        <dbReference type="Proteomes" id="UP000192276"/>
    </source>
</evidence>
<sequence>MPSNLEIDLLNQRDNTVIDILYAEFIPPIFLFCLILLEDQQAAEDATQEALVKMWTTPDERFITEQDVRDYLFIVARNKCIDICRKNKRYKAKLRELRHNNNFEDPMVLLAWQEAEIINELHKAISRLTPEEAAVIKLWFWHDRNNSEISSTLNISPSTLYRRKKSAIDKLRKMLKNKCLVITVILLLSIVCAALFPKKTFQNLAVFYYLFVFNMG</sequence>
<evidence type="ECO:0000256" key="5">
    <source>
        <dbReference type="ARBA" id="ARBA00023163"/>
    </source>
</evidence>
<keyword evidence="2" id="KW-0805">Transcription regulation</keyword>
<dbReference type="PANTHER" id="PTHR43133">
    <property type="entry name" value="RNA POLYMERASE ECF-TYPE SIGMA FACTO"/>
    <property type="match status" value="1"/>
</dbReference>
<keyword evidence="4" id="KW-0238">DNA-binding</keyword>
<dbReference type="InterPro" id="IPR039425">
    <property type="entry name" value="RNA_pol_sigma-70-like"/>
</dbReference>
<name>A0A1V9FM13_9BACT</name>
<evidence type="ECO:0000256" key="4">
    <source>
        <dbReference type="ARBA" id="ARBA00023125"/>
    </source>
</evidence>
<dbReference type="AlphaFoldDB" id="A0A1V9FM13"/>
<dbReference type="Proteomes" id="UP000192276">
    <property type="component" value="Unassembled WGS sequence"/>
</dbReference>
<feature type="domain" description="RNA polymerase sigma-70 region 4" evidence="8">
    <location>
        <begin position="124"/>
        <end position="173"/>
    </location>
</feature>
<feature type="domain" description="RNA polymerase sigma-70 region 2" evidence="7">
    <location>
        <begin position="21"/>
        <end position="89"/>
    </location>
</feature>
<keyword evidence="10" id="KW-1185">Reference proteome</keyword>
<proteinExistence type="inferred from homology"/>
<dbReference type="RefSeq" id="WP_081164631.1">
    <property type="nucleotide sequence ID" value="NZ_LWBP01000178.1"/>
</dbReference>
<evidence type="ECO:0000259" key="7">
    <source>
        <dbReference type="Pfam" id="PF04542"/>
    </source>
</evidence>
<evidence type="ECO:0000256" key="3">
    <source>
        <dbReference type="ARBA" id="ARBA00023082"/>
    </source>
</evidence>
<keyword evidence="6" id="KW-0812">Transmembrane</keyword>
<dbReference type="InterPro" id="IPR007630">
    <property type="entry name" value="RNA_pol_sigma70_r4"/>
</dbReference>
<feature type="transmembrane region" description="Helical" evidence="6">
    <location>
        <begin position="20"/>
        <end position="37"/>
    </location>
</feature>
<dbReference type="InterPro" id="IPR036388">
    <property type="entry name" value="WH-like_DNA-bd_sf"/>
</dbReference>
<dbReference type="GO" id="GO:0006352">
    <property type="term" value="P:DNA-templated transcription initiation"/>
    <property type="evidence" value="ECO:0007669"/>
    <property type="project" value="InterPro"/>
</dbReference>
<keyword evidence="5" id="KW-0804">Transcription</keyword>
<dbReference type="Pfam" id="PF04542">
    <property type="entry name" value="Sigma70_r2"/>
    <property type="match status" value="1"/>
</dbReference>
<dbReference type="PANTHER" id="PTHR43133:SF8">
    <property type="entry name" value="RNA POLYMERASE SIGMA FACTOR HI_1459-RELATED"/>
    <property type="match status" value="1"/>
</dbReference>
<comment type="caution">
    <text evidence="9">The sequence shown here is derived from an EMBL/GenBank/DDBJ whole genome shotgun (WGS) entry which is preliminary data.</text>
</comment>
<dbReference type="InterPro" id="IPR007627">
    <property type="entry name" value="RNA_pol_sigma70_r2"/>
</dbReference>
<dbReference type="GO" id="GO:0003677">
    <property type="term" value="F:DNA binding"/>
    <property type="evidence" value="ECO:0007669"/>
    <property type="project" value="UniProtKB-KW"/>
</dbReference>
<organism evidence="9 10">
    <name type="scientific">Niastella populi</name>
    <dbReference type="NCBI Taxonomy" id="550983"/>
    <lineage>
        <taxon>Bacteria</taxon>
        <taxon>Pseudomonadati</taxon>
        <taxon>Bacteroidota</taxon>
        <taxon>Chitinophagia</taxon>
        <taxon>Chitinophagales</taxon>
        <taxon>Chitinophagaceae</taxon>
        <taxon>Niastella</taxon>
    </lineage>
</organism>